<dbReference type="Proteomes" id="UP000887226">
    <property type="component" value="Unassembled WGS sequence"/>
</dbReference>
<reference evidence="5" key="1">
    <citation type="journal article" date="2021" name="IMA Fungus">
        <title>Genomic characterization of three marine fungi, including Emericellopsis atlantica sp. nov. with signatures of a generalist lifestyle and marine biomass degradation.</title>
        <authorList>
            <person name="Hagestad O.C."/>
            <person name="Hou L."/>
            <person name="Andersen J.H."/>
            <person name="Hansen E.H."/>
            <person name="Altermark B."/>
            <person name="Li C."/>
            <person name="Kuhnert E."/>
            <person name="Cox R.J."/>
            <person name="Crous P.W."/>
            <person name="Spatafora J.W."/>
            <person name="Lail K."/>
            <person name="Amirebrahimi M."/>
            <person name="Lipzen A."/>
            <person name="Pangilinan J."/>
            <person name="Andreopoulos W."/>
            <person name="Hayes R.D."/>
            <person name="Ng V."/>
            <person name="Grigoriev I.V."/>
            <person name="Jackson S.A."/>
            <person name="Sutton T.D.S."/>
            <person name="Dobson A.D.W."/>
            <person name="Rama T."/>
        </authorList>
    </citation>
    <scope>NUCLEOTIDE SEQUENCE</scope>
    <source>
        <strain evidence="5">TRa3180A</strain>
    </source>
</reference>
<keyword evidence="2 5" id="KW-0489">Methyltransferase</keyword>
<dbReference type="SUPFAM" id="SSF53335">
    <property type="entry name" value="S-adenosyl-L-methionine-dependent methyltransferases"/>
    <property type="match status" value="1"/>
</dbReference>
<gene>
    <name evidence="5" type="ORF">BJ878DRAFT_542140</name>
</gene>
<dbReference type="InterPro" id="IPR051052">
    <property type="entry name" value="Diverse_substrate_MTase"/>
</dbReference>
<dbReference type="InterPro" id="IPR013216">
    <property type="entry name" value="Methyltransf_11"/>
</dbReference>
<feature type="domain" description="Methyltransferase type 11" evidence="4">
    <location>
        <begin position="50"/>
        <end position="141"/>
    </location>
</feature>
<dbReference type="AlphaFoldDB" id="A0A9P8CGL5"/>
<evidence type="ECO:0000256" key="2">
    <source>
        <dbReference type="ARBA" id="ARBA00022603"/>
    </source>
</evidence>
<dbReference type="OrthoDB" id="10027013at2759"/>
<keyword evidence="6" id="KW-1185">Reference proteome</keyword>
<dbReference type="GO" id="GO:0032259">
    <property type="term" value="P:methylation"/>
    <property type="evidence" value="ECO:0007669"/>
    <property type="project" value="UniProtKB-KW"/>
</dbReference>
<comment type="caution">
    <text evidence="5">The sequence shown here is derived from an EMBL/GenBank/DDBJ whole genome shotgun (WGS) entry which is preliminary data.</text>
</comment>
<dbReference type="GO" id="GO:0008757">
    <property type="term" value="F:S-adenosylmethionine-dependent methyltransferase activity"/>
    <property type="evidence" value="ECO:0007669"/>
    <property type="project" value="InterPro"/>
</dbReference>
<dbReference type="CDD" id="cd02440">
    <property type="entry name" value="AdoMet_MTases"/>
    <property type="match status" value="1"/>
</dbReference>
<sequence length="283" mass="32151">MSNFALPSAAQTGFSNAPSYDAYRQSYPPASINTLLAHLGIYGQKGARVVDLGCGTGKFTGPLSLRPEEYEIIAVEPHEGMRRTLEEKVLKGVRVMEGYAEGMVVEEGWADACVAAQAFHWFATDEALKEIHRVLRPGAVFGMIWNIEDFNGAKAWETTSKWEQELKDIILETNDGLPRFRDMKWKEAFESQQQKTLLTLYTTYPKFSLPLGEETIKWTVWLGDDAIWARFLTFSQIANQEDEEKEKIKQRVMKSLKDESTERNEKGEIAVHGVTYLAWTSRV</sequence>
<evidence type="ECO:0000313" key="6">
    <source>
        <dbReference type="Proteomes" id="UP000887226"/>
    </source>
</evidence>
<keyword evidence="3" id="KW-0808">Transferase</keyword>
<dbReference type="Pfam" id="PF08241">
    <property type="entry name" value="Methyltransf_11"/>
    <property type="match status" value="1"/>
</dbReference>
<comment type="similarity">
    <text evidence="1">Belongs to the methyltransferase superfamily.</text>
</comment>
<name>A0A9P8CGL5_9HELO</name>
<evidence type="ECO:0000256" key="3">
    <source>
        <dbReference type="ARBA" id="ARBA00022679"/>
    </source>
</evidence>
<evidence type="ECO:0000313" key="5">
    <source>
        <dbReference type="EMBL" id="KAG9244576.1"/>
    </source>
</evidence>
<organism evidence="5 6">
    <name type="scientific">Calycina marina</name>
    <dbReference type="NCBI Taxonomy" id="1763456"/>
    <lineage>
        <taxon>Eukaryota</taxon>
        <taxon>Fungi</taxon>
        <taxon>Dikarya</taxon>
        <taxon>Ascomycota</taxon>
        <taxon>Pezizomycotina</taxon>
        <taxon>Leotiomycetes</taxon>
        <taxon>Helotiales</taxon>
        <taxon>Pezizellaceae</taxon>
        <taxon>Calycina</taxon>
    </lineage>
</organism>
<dbReference type="EMBL" id="MU253896">
    <property type="protein sequence ID" value="KAG9244576.1"/>
    <property type="molecule type" value="Genomic_DNA"/>
</dbReference>
<proteinExistence type="inferred from homology"/>
<dbReference type="Gene3D" id="3.40.50.150">
    <property type="entry name" value="Vaccinia Virus protein VP39"/>
    <property type="match status" value="1"/>
</dbReference>
<protein>
    <submittedName>
        <fullName evidence="5">Methyltransferase</fullName>
    </submittedName>
</protein>
<evidence type="ECO:0000259" key="4">
    <source>
        <dbReference type="Pfam" id="PF08241"/>
    </source>
</evidence>
<dbReference type="InterPro" id="IPR029063">
    <property type="entry name" value="SAM-dependent_MTases_sf"/>
</dbReference>
<evidence type="ECO:0000256" key="1">
    <source>
        <dbReference type="ARBA" id="ARBA00008361"/>
    </source>
</evidence>
<dbReference type="PANTHER" id="PTHR44942:SF4">
    <property type="entry name" value="METHYLTRANSFERASE TYPE 11 DOMAIN-CONTAINING PROTEIN"/>
    <property type="match status" value="1"/>
</dbReference>
<accession>A0A9P8CGL5</accession>
<dbReference type="PANTHER" id="PTHR44942">
    <property type="entry name" value="METHYLTRANSF_11 DOMAIN-CONTAINING PROTEIN"/>
    <property type="match status" value="1"/>
</dbReference>